<protein>
    <submittedName>
        <fullName evidence="1">Uncharacterized protein</fullName>
    </submittedName>
</protein>
<proteinExistence type="predicted"/>
<sequence>MFRIPGLEPLDPFNMNQHCSFSTLALARMIAAIDHDFTQYVAAAQRSGYVQKWEDSEYNTGIVFGSMTTNTIMQCLNTTLEALIRGDPQYKLITEHLNRSMKCSEGRQGGG</sequence>
<dbReference type="Proteomes" id="UP000324800">
    <property type="component" value="Unassembled WGS sequence"/>
</dbReference>
<dbReference type="EMBL" id="SNRW01017163">
    <property type="protein sequence ID" value="KAA6368631.1"/>
    <property type="molecule type" value="Genomic_DNA"/>
</dbReference>
<name>A0A5J4UF35_9EUKA</name>
<evidence type="ECO:0000313" key="1">
    <source>
        <dbReference type="EMBL" id="KAA6368631.1"/>
    </source>
</evidence>
<reference evidence="1 2" key="1">
    <citation type="submission" date="2019-03" db="EMBL/GenBank/DDBJ databases">
        <title>Single cell metagenomics reveals metabolic interactions within the superorganism composed of flagellate Streblomastix strix and complex community of Bacteroidetes bacteria on its surface.</title>
        <authorList>
            <person name="Treitli S.C."/>
            <person name="Kolisko M."/>
            <person name="Husnik F."/>
            <person name="Keeling P."/>
            <person name="Hampl V."/>
        </authorList>
    </citation>
    <scope>NUCLEOTIDE SEQUENCE [LARGE SCALE GENOMIC DNA]</scope>
    <source>
        <strain evidence="1">ST1C</strain>
    </source>
</reference>
<comment type="caution">
    <text evidence="1">The sequence shown here is derived from an EMBL/GenBank/DDBJ whole genome shotgun (WGS) entry which is preliminary data.</text>
</comment>
<accession>A0A5J4UF35</accession>
<gene>
    <name evidence="1" type="ORF">EZS28_035843</name>
</gene>
<organism evidence="1 2">
    <name type="scientific">Streblomastix strix</name>
    <dbReference type="NCBI Taxonomy" id="222440"/>
    <lineage>
        <taxon>Eukaryota</taxon>
        <taxon>Metamonada</taxon>
        <taxon>Preaxostyla</taxon>
        <taxon>Oxymonadida</taxon>
        <taxon>Streblomastigidae</taxon>
        <taxon>Streblomastix</taxon>
    </lineage>
</organism>
<evidence type="ECO:0000313" key="2">
    <source>
        <dbReference type="Proteomes" id="UP000324800"/>
    </source>
</evidence>
<dbReference type="AlphaFoldDB" id="A0A5J4UF35"/>